<evidence type="ECO:0000313" key="3">
    <source>
        <dbReference type="Proteomes" id="UP000294325"/>
    </source>
</evidence>
<dbReference type="KEGG" id="nwr:E3U44_15835"/>
<dbReference type="EMBL" id="CP038033">
    <property type="protein sequence ID" value="QBQ55819.1"/>
    <property type="molecule type" value="Genomic_DNA"/>
</dbReference>
<evidence type="ECO:0000313" key="2">
    <source>
        <dbReference type="EMBL" id="QBQ55819.1"/>
    </source>
</evidence>
<proteinExistence type="predicted"/>
<feature type="transmembrane region" description="Helical" evidence="1">
    <location>
        <begin position="21"/>
        <end position="41"/>
    </location>
</feature>
<gene>
    <name evidence="2" type="ORF">E3U44_15835</name>
</gene>
<dbReference type="RefSeq" id="WP_134359074.1">
    <property type="nucleotide sequence ID" value="NZ_CP038033.1"/>
</dbReference>
<keyword evidence="1" id="KW-1133">Transmembrane helix</keyword>
<keyword evidence="1" id="KW-0812">Transmembrane</keyword>
<dbReference type="AlphaFoldDB" id="A0A4P7C277"/>
<organism evidence="2 3">
    <name type="scientific">Nitrosococcus wardiae</name>
    <dbReference type="NCBI Taxonomy" id="1814290"/>
    <lineage>
        <taxon>Bacteria</taxon>
        <taxon>Pseudomonadati</taxon>
        <taxon>Pseudomonadota</taxon>
        <taxon>Gammaproteobacteria</taxon>
        <taxon>Chromatiales</taxon>
        <taxon>Chromatiaceae</taxon>
        <taxon>Nitrosococcus</taxon>
    </lineage>
</organism>
<reference evidence="2 3" key="1">
    <citation type="submission" date="2019-03" db="EMBL/GenBank/DDBJ databases">
        <title>The genome sequence of Nitrosococcus wardiae strain D1FHST reveals the archetypal metabolic capacity of ammonia-oxidizing Gammaproteobacteria.</title>
        <authorList>
            <person name="Wang L."/>
            <person name="Lim C.K."/>
            <person name="Hanson T.E."/>
            <person name="Dang H."/>
            <person name="Klotz M.G."/>
        </authorList>
    </citation>
    <scope>NUCLEOTIDE SEQUENCE [LARGE SCALE GENOMIC DNA]</scope>
    <source>
        <strain evidence="2 3">D1FHS</strain>
    </source>
</reference>
<keyword evidence="1" id="KW-0472">Membrane</keyword>
<name>A0A4P7C277_9GAMM</name>
<sequence length="71" mass="7215">MRYREDAITGEIGAPMVNEGMLVGTALYALLAGIGICIVGIRTGLIWAILMGGSLAGVSAVYLGAVVLGYA</sequence>
<protein>
    <submittedName>
        <fullName evidence="2">Uncharacterized protein</fullName>
    </submittedName>
</protein>
<evidence type="ECO:0000256" key="1">
    <source>
        <dbReference type="SAM" id="Phobius"/>
    </source>
</evidence>
<dbReference type="OrthoDB" id="5772639at2"/>
<dbReference type="Proteomes" id="UP000294325">
    <property type="component" value="Chromosome"/>
</dbReference>
<feature type="transmembrane region" description="Helical" evidence="1">
    <location>
        <begin position="47"/>
        <end position="70"/>
    </location>
</feature>
<keyword evidence="3" id="KW-1185">Reference proteome</keyword>
<accession>A0A4P7C277</accession>